<organism evidence="1 2">
    <name type="scientific">Veronia pacifica</name>
    <dbReference type="NCBI Taxonomy" id="1080227"/>
    <lineage>
        <taxon>Bacteria</taxon>
        <taxon>Pseudomonadati</taxon>
        <taxon>Pseudomonadota</taxon>
        <taxon>Gammaproteobacteria</taxon>
        <taxon>Vibrionales</taxon>
        <taxon>Vibrionaceae</taxon>
        <taxon>Veronia</taxon>
    </lineage>
</organism>
<sequence length="269" mass="29000">MSITYPDNEKRQTRLVELGTDAQDYLFQAQTDYDTFEELLGEVNQVIADVYREANLQAPSVRKVDIFKESGVADLSDDSTVLEVSEIVADIAGLVTTAKYLVPGATRALVATGIMAEDTAKNVLREFTLPIVGREVEITTGDIAGAIIGGMVGGIAIAGIDIGFQAIEGAEAKAKLTDAIDEIYPMRTSVRLSQKKAATLLDSLRAIKTSLDAIEGIGLEISDAVIQNLITKDAAPAIEKEQAITEDTILDELKTLDHSRHSYTTDDPR</sequence>
<evidence type="ECO:0000313" key="1">
    <source>
        <dbReference type="EMBL" id="ODA30615.1"/>
    </source>
</evidence>
<accession>A0A1C3EBK4</accession>
<name>A0A1C3EBK4_9GAMM</name>
<reference evidence="1 2" key="1">
    <citation type="submission" date="2016-05" db="EMBL/GenBank/DDBJ databases">
        <title>Genomic Taxonomy of the Vibrionaceae.</title>
        <authorList>
            <person name="Gomez-Gil B."/>
            <person name="Enciso-Ibarra J."/>
        </authorList>
    </citation>
    <scope>NUCLEOTIDE SEQUENCE [LARGE SCALE GENOMIC DNA]</scope>
    <source>
        <strain evidence="1 2">CAIM 1920</strain>
    </source>
</reference>
<gene>
    <name evidence="1" type="ORF">A8L45_19995</name>
</gene>
<protein>
    <submittedName>
        <fullName evidence="1">Uncharacterized protein</fullName>
    </submittedName>
</protein>
<proteinExistence type="predicted"/>
<dbReference type="RefSeq" id="WP_068905126.1">
    <property type="nucleotide sequence ID" value="NZ_JBHUIF010000029.1"/>
</dbReference>
<evidence type="ECO:0000313" key="2">
    <source>
        <dbReference type="Proteomes" id="UP000094936"/>
    </source>
</evidence>
<comment type="caution">
    <text evidence="1">The sequence shown here is derived from an EMBL/GenBank/DDBJ whole genome shotgun (WGS) entry which is preliminary data.</text>
</comment>
<dbReference type="OrthoDB" id="785875at2"/>
<dbReference type="EMBL" id="LYBM01000051">
    <property type="protein sequence ID" value="ODA30615.1"/>
    <property type="molecule type" value="Genomic_DNA"/>
</dbReference>
<keyword evidence="2" id="KW-1185">Reference proteome</keyword>
<dbReference type="AlphaFoldDB" id="A0A1C3EBK4"/>
<dbReference type="Proteomes" id="UP000094936">
    <property type="component" value="Unassembled WGS sequence"/>
</dbReference>